<dbReference type="Pfam" id="PF03029">
    <property type="entry name" value="ATP_bind_1"/>
    <property type="match status" value="1"/>
</dbReference>
<keyword evidence="5" id="KW-0067">ATP-binding</keyword>
<evidence type="ECO:0000313" key="8">
    <source>
        <dbReference type="Proteomes" id="UP000596130"/>
    </source>
</evidence>
<evidence type="ECO:0000256" key="4">
    <source>
        <dbReference type="ARBA" id="ARBA00023134"/>
    </source>
</evidence>
<sequence length="217" mass="23288">MTTDPRQICSRRYCVVSAPSSDGLIHVPPGVTRSAKIVISGSFGVGKTTFVGSVSQVPPLRMEERITEASAGVDDLARTPHKTTTTVGMDFGRLHLSDALVLYLFGTPGQGRFRPLWEGLTEGALGALVLVDTRDLEASFEILALHEEQGTPYAVAVNLFDGAPRYDLDEIRQALDLAAHTPLTTCDARDSTSGVLALITLCEYLTDAHAPALEPRP</sequence>
<dbReference type="KEGG" id="ssia:A7J05_33665"/>
<dbReference type="PANTHER" id="PTHR42708:SF1">
    <property type="entry name" value="GLIDING MOTILITY PROTEIN MGLA"/>
    <property type="match status" value="1"/>
</dbReference>
<dbReference type="CDD" id="cd00882">
    <property type="entry name" value="Ras_like_GTPase"/>
    <property type="match status" value="1"/>
</dbReference>
<dbReference type="EMBL" id="CP065959">
    <property type="protein sequence ID" value="QQC87532.1"/>
    <property type="molecule type" value="Genomic_DNA"/>
</dbReference>
<dbReference type="Proteomes" id="UP000187191">
    <property type="component" value="Chromosome"/>
</dbReference>
<dbReference type="SUPFAM" id="SSF52540">
    <property type="entry name" value="P-loop containing nucleoside triphosphate hydrolases"/>
    <property type="match status" value="1"/>
</dbReference>
<evidence type="ECO:0000313" key="6">
    <source>
        <dbReference type="EMBL" id="QQC87532.1"/>
    </source>
</evidence>
<protein>
    <submittedName>
        <fullName evidence="5">ATP-binding protein</fullName>
    </submittedName>
    <submittedName>
        <fullName evidence="6">ATP/GTP-binding protein</fullName>
    </submittedName>
</protein>
<dbReference type="GO" id="GO:0005525">
    <property type="term" value="F:GTP binding"/>
    <property type="evidence" value="ECO:0007669"/>
    <property type="project" value="UniProtKB-KW"/>
</dbReference>
<comment type="similarity">
    <text evidence="1">Belongs to the GPN-loop GTPase family.</text>
</comment>
<dbReference type="GO" id="GO:0005524">
    <property type="term" value="F:ATP binding"/>
    <property type="evidence" value="ECO:0007669"/>
    <property type="project" value="UniProtKB-KW"/>
</dbReference>
<organism evidence="6 8">
    <name type="scientific">Streptomyces alfalfae</name>
    <dbReference type="NCBI Taxonomy" id="1642299"/>
    <lineage>
        <taxon>Bacteria</taxon>
        <taxon>Bacillati</taxon>
        <taxon>Actinomycetota</taxon>
        <taxon>Actinomycetes</taxon>
        <taxon>Kitasatosporales</taxon>
        <taxon>Streptomycetaceae</taxon>
        <taxon>Streptomyces</taxon>
    </lineage>
</organism>
<dbReference type="Gene3D" id="3.40.50.300">
    <property type="entry name" value="P-loop containing nucleotide triphosphate hydrolases"/>
    <property type="match status" value="1"/>
</dbReference>
<dbReference type="InterPro" id="IPR052705">
    <property type="entry name" value="Gliding_Motility_GTPase"/>
</dbReference>
<proteinExistence type="inferred from homology"/>
<evidence type="ECO:0000313" key="7">
    <source>
        <dbReference type="Proteomes" id="UP000187191"/>
    </source>
</evidence>
<name>A0A1P8TQR9_9ACTN</name>
<dbReference type="InterPro" id="IPR027417">
    <property type="entry name" value="P-loop_NTPase"/>
</dbReference>
<dbReference type="RefSeq" id="WP_076687712.1">
    <property type="nucleotide sequence ID" value="NZ_CP015588.1"/>
</dbReference>
<evidence type="ECO:0000256" key="2">
    <source>
        <dbReference type="ARBA" id="ARBA00022741"/>
    </source>
</evidence>
<dbReference type="AlphaFoldDB" id="A0A1P8TQR9"/>
<keyword evidence="2" id="KW-0547">Nucleotide-binding</keyword>
<evidence type="ECO:0000256" key="1">
    <source>
        <dbReference type="ARBA" id="ARBA00005290"/>
    </source>
</evidence>
<evidence type="ECO:0000256" key="3">
    <source>
        <dbReference type="ARBA" id="ARBA00022801"/>
    </source>
</evidence>
<keyword evidence="3" id="KW-0378">Hydrolase</keyword>
<evidence type="ECO:0000313" key="5">
    <source>
        <dbReference type="EMBL" id="APY89972.1"/>
    </source>
</evidence>
<gene>
    <name evidence="5" type="ORF">A7J05_33665</name>
    <name evidence="6" type="ORF">I8755_03260</name>
</gene>
<dbReference type="Proteomes" id="UP000596130">
    <property type="component" value="Chromosome"/>
</dbReference>
<reference evidence="5 7" key="1">
    <citation type="submission" date="2016-05" db="EMBL/GenBank/DDBJ databases">
        <authorList>
            <person name="Gu J."/>
        </authorList>
    </citation>
    <scope>NUCLEOTIDE SEQUENCE [LARGE SCALE GENOMIC DNA]</scope>
    <source>
        <strain evidence="5 7">ACCC40021</strain>
    </source>
</reference>
<dbReference type="OrthoDB" id="4319884at2"/>
<dbReference type="PANTHER" id="PTHR42708">
    <property type="entry name" value="ATP/GTP-BINDING PROTEIN-RELATED"/>
    <property type="match status" value="1"/>
</dbReference>
<dbReference type="InterPro" id="IPR004130">
    <property type="entry name" value="Gpn"/>
</dbReference>
<reference evidence="6 8" key="2">
    <citation type="submission" date="2020-12" db="EMBL/GenBank/DDBJ databases">
        <title>Identification and biosynthesis of polyene macrolides produced by Streptomyces alfalfae Men-myco-93-63.</title>
        <authorList>
            <person name="Liu D."/>
            <person name="Li Y."/>
            <person name="Liu L."/>
            <person name="Han X."/>
            <person name="Shen F."/>
        </authorList>
    </citation>
    <scope>NUCLEOTIDE SEQUENCE [LARGE SCALE GENOMIC DNA]</scope>
    <source>
        <strain evidence="6 8">Men-myco-93-63</strain>
    </source>
</reference>
<keyword evidence="7" id="KW-1185">Reference proteome</keyword>
<keyword evidence="4" id="KW-0342">GTP-binding</keyword>
<accession>A0A1P8TQR9</accession>
<dbReference type="GO" id="GO:0016787">
    <property type="term" value="F:hydrolase activity"/>
    <property type="evidence" value="ECO:0007669"/>
    <property type="project" value="UniProtKB-KW"/>
</dbReference>
<dbReference type="EMBL" id="CP015588">
    <property type="protein sequence ID" value="APY89972.1"/>
    <property type="molecule type" value="Genomic_DNA"/>
</dbReference>